<evidence type="ECO:0000313" key="1">
    <source>
        <dbReference type="EMBL" id="AZL60984.1"/>
    </source>
</evidence>
<dbReference type="Gene3D" id="1.20.58.320">
    <property type="entry name" value="TPR-like"/>
    <property type="match status" value="1"/>
</dbReference>
<dbReference type="Proteomes" id="UP000282002">
    <property type="component" value="Chromosome"/>
</dbReference>
<dbReference type="Pfam" id="PF06041">
    <property type="entry name" value="DUF924"/>
    <property type="match status" value="1"/>
</dbReference>
<dbReference type="OrthoDB" id="7593450at2"/>
<reference evidence="1 2" key="1">
    <citation type="submission" date="2018-12" db="EMBL/GenBank/DDBJ databases">
        <title>Complete genome sequencing of Tabrizicola sp. K13M18.</title>
        <authorList>
            <person name="Bae J.-W."/>
        </authorList>
    </citation>
    <scope>NUCLEOTIDE SEQUENCE [LARGE SCALE GENOMIC DNA]</scope>
    <source>
        <strain evidence="1 2">K13M18</strain>
    </source>
</reference>
<protein>
    <submittedName>
        <fullName evidence="1">DUF924 family protein</fullName>
    </submittedName>
</protein>
<dbReference type="InterPro" id="IPR010323">
    <property type="entry name" value="DUF924"/>
</dbReference>
<dbReference type="SUPFAM" id="SSF48452">
    <property type="entry name" value="TPR-like"/>
    <property type="match status" value="1"/>
</dbReference>
<gene>
    <name evidence="1" type="ORF">EI545_02190</name>
</gene>
<proteinExistence type="predicted"/>
<dbReference type="AlphaFoldDB" id="A0A3S8UBJ7"/>
<organism evidence="1 2">
    <name type="scientific">Tabrizicola piscis</name>
    <dbReference type="NCBI Taxonomy" id="2494374"/>
    <lineage>
        <taxon>Bacteria</taxon>
        <taxon>Pseudomonadati</taxon>
        <taxon>Pseudomonadota</taxon>
        <taxon>Alphaproteobacteria</taxon>
        <taxon>Rhodobacterales</taxon>
        <taxon>Paracoccaceae</taxon>
        <taxon>Tabrizicola</taxon>
    </lineage>
</organism>
<dbReference type="Gene3D" id="1.25.40.10">
    <property type="entry name" value="Tetratricopeptide repeat domain"/>
    <property type="match status" value="1"/>
</dbReference>
<dbReference type="KEGG" id="taw:EI545_02190"/>
<sequence>MSNPNAVAQFWKPLGHAVWFGKDPDFDQKFREAFVAEHAAAAQGELMPWLATAEGALSLVILLDQYPRNAFRGTARMYKTDALARLVADTALNLGHDGKVHVSLRGFFYLPFSHSEHMADQERAVHLFADLPEPAPMHSRSHREIVARFGRFPHRNSLLDRKTTPEEEAWLAAGGFAG</sequence>
<keyword evidence="2" id="KW-1185">Reference proteome</keyword>
<dbReference type="InterPro" id="IPR011990">
    <property type="entry name" value="TPR-like_helical_dom_sf"/>
</dbReference>
<evidence type="ECO:0000313" key="2">
    <source>
        <dbReference type="Proteomes" id="UP000282002"/>
    </source>
</evidence>
<accession>A0A3S8UBJ7</accession>
<dbReference type="EMBL" id="CP034328">
    <property type="protein sequence ID" value="AZL60984.1"/>
    <property type="molecule type" value="Genomic_DNA"/>
</dbReference>
<name>A0A3S8UBJ7_9RHOB</name>